<comment type="cofactor">
    <cofactor evidence="1">
        <name>adenosylcob(III)alamin</name>
        <dbReference type="ChEBI" id="CHEBI:18408"/>
    </cofactor>
</comment>
<keyword evidence="6" id="KW-0170">Cobalt</keyword>
<dbReference type="AlphaFoldDB" id="A0A1G2M5L1"/>
<reference evidence="9 10" key="1">
    <citation type="journal article" date="2016" name="Nat. Commun.">
        <title>Thousands of microbial genomes shed light on interconnected biogeochemical processes in an aquifer system.</title>
        <authorList>
            <person name="Anantharaman K."/>
            <person name="Brown C.T."/>
            <person name="Hug L.A."/>
            <person name="Sharon I."/>
            <person name="Castelle C.J."/>
            <person name="Probst A.J."/>
            <person name="Thomas B.C."/>
            <person name="Singh A."/>
            <person name="Wilkins M.J."/>
            <person name="Karaoz U."/>
            <person name="Brodie E.L."/>
            <person name="Williams K.H."/>
            <person name="Hubbard S.S."/>
            <person name="Banfield J.F."/>
        </authorList>
    </citation>
    <scope>NUCLEOTIDE SEQUENCE [LARGE SCALE GENOMIC DNA]</scope>
</reference>
<dbReference type="Proteomes" id="UP000178873">
    <property type="component" value="Unassembled WGS sequence"/>
</dbReference>
<evidence type="ECO:0000256" key="3">
    <source>
        <dbReference type="ARBA" id="ARBA00022741"/>
    </source>
</evidence>
<dbReference type="SUPFAM" id="SSF51998">
    <property type="entry name" value="PFL-like glycyl radical enzymes"/>
    <property type="match status" value="1"/>
</dbReference>
<dbReference type="PROSITE" id="PS51161">
    <property type="entry name" value="ATP_CONE"/>
    <property type="match status" value="1"/>
</dbReference>
<evidence type="ECO:0000256" key="4">
    <source>
        <dbReference type="ARBA" id="ARBA00022840"/>
    </source>
</evidence>
<evidence type="ECO:0000259" key="8">
    <source>
        <dbReference type="PROSITE" id="PS51161"/>
    </source>
</evidence>
<organism evidence="9 10">
    <name type="scientific">Candidatus Taylorbacteria bacterium RIFCSPHIGHO2_01_FULL_46_22b</name>
    <dbReference type="NCBI Taxonomy" id="1802301"/>
    <lineage>
        <taxon>Bacteria</taxon>
        <taxon>Candidatus Tayloriibacteriota</taxon>
    </lineage>
</organism>
<keyword evidence="4 7" id="KW-0067">ATP-binding</keyword>
<dbReference type="InterPro" id="IPR040763">
    <property type="entry name" value="RNR_alpha_hel"/>
</dbReference>
<dbReference type="Pfam" id="PF03477">
    <property type="entry name" value="ATP-cone"/>
    <property type="match status" value="1"/>
</dbReference>
<dbReference type="PANTHER" id="PTHR43371:SF1">
    <property type="entry name" value="RIBONUCLEOSIDE-DIPHOSPHATE REDUCTASE"/>
    <property type="match status" value="1"/>
</dbReference>
<evidence type="ECO:0000256" key="6">
    <source>
        <dbReference type="ARBA" id="ARBA00023285"/>
    </source>
</evidence>
<dbReference type="Pfam" id="PF17975">
    <property type="entry name" value="RNR_Alpha"/>
    <property type="match status" value="1"/>
</dbReference>
<keyword evidence="3 7" id="KW-0547">Nucleotide-binding</keyword>
<evidence type="ECO:0000313" key="9">
    <source>
        <dbReference type="EMBL" id="OHA18331.1"/>
    </source>
</evidence>
<proteinExistence type="predicted"/>
<dbReference type="PANTHER" id="PTHR43371">
    <property type="entry name" value="VITAMIN B12-DEPENDENT RIBONUCLEOTIDE REDUCTASE"/>
    <property type="match status" value="1"/>
</dbReference>
<dbReference type="Gene3D" id="3.20.70.20">
    <property type="match status" value="3"/>
</dbReference>
<evidence type="ECO:0000256" key="7">
    <source>
        <dbReference type="PROSITE-ProRule" id="PRU00492"/>
    </source>
</evidence>
<evidence type="ECO:0000256" key="5">
    <source>
        <dbReference type="ARBA" id="ARBA00023002"/>
    </source>
</evidence>
<dbReference type="InterPro" id="IPR005144">
    <property type="entry name" value="ATP-cone_dom"/>
</dbReference>
<gene>
    <name evidence="9" type="ORF">A2664_02620</name>
</gene>
<accession>A0A1G2M5L1</accession>
<dbReference type="STRING" id="1802301.A2664_02620"/>
<evidence type="ECO:0000256" key="2">
    <source>
        <dbReference type="ARBA" id="ARBA00022628"/>
    </source>
</evidence>
<dbReference type="GO" id="GO:0031419">
    <property type="term" value="F:cobalamin binding"/>
    <property type="evidence" value="ECO:0007669"/>
    <property type="project" value="UniProtKB-KW"/>
</dbReference>
<name>A0A1G2M5L1_9BACT</name>
<dbReference type="GO" id="GO:0005524">
    <property type="term" value="F:ATP binding"/>
    <property type="evidence" value="ECO:0007669"/>
    <property type="project" value="UniProtKB-UniRule"/>
</dbReference>
<keyword evidence="2" id="KW-0846">Cobalamin</keyword>
<evidence type="ECO:0000313" key="10">
    <source>
        <dbReference type="Proteomes" id="UP000178873"/>
    </source>
</evidence>
<feature type="domain" description="ATP-cone" evidence="8">
    <location>
        <begin position="12"/>
        <end position="107"/>
    </location>
</feature>
<dbReference type="InterPro" id="IPR050862">
    <property type="entry name" value="RdRp_reductase_class-2"/>
</dbReference>
<comment type="caution">
    <text evidence="9">The sequence shown here is derived from an EMBL/GenBank/DDBJ whole genome shotgun (WGS) entry which is preliminary data.</text>
</comment>
<dbReference type="Gene3D" id="3.90.1390.10">
    <property type="entry name" value="b-12 dependent (class ii) ribonucleotide reductase, chain A, domain 3"/>
    <property type="match status" value="1"/>
</dbReference>
<evidence type="ECO:0000256" key="1">
    <source>
        <dbReference type="ARBA" id="ARBA00001922"/>
    </source>
</evidence>
<sequence>MVKIAKELGIVKKVQKRDGSVVDFDLQRIVNAIHKAMIQTGEGSPKEAELVGSQVYSELVRISKKHKNFVPTVEGIQDSVEKGLILSDYVKTAKSYILYREKRTKLREKGLQVPAQIKKLATDSKKYFRNPLGEFVYYRSYSKWIPEESRRETWIETVDRYIAFMKQNLGKKLKDAEYAEIREAILKHEAMPSMRLLQFAGKAASTTNVCAYNCSYVAPEKFEDLAEIMYVSMCGTGAGWSVESQNVQKFPQINLQTGKKLPTHVVADSKEGWCDAFVLGMKAWSQGTDVTFDYSGLRPAGARLKTMGGKASGPDPLRRLIDFTRDRMLKKQGKRLSNLDVHDIICMIGDCVVSGGVRRSAMISLSDLDDDEIRHAKDGQFYMTNPHRSLANNSAVYLSRPSNEQFLEEWIALIKSQSGERGIFNRGGLVKQLPERRLKVLREYKGYFDASGNLIGSIGTNPCGEIILQSKQFCNLSEIVARAEDTEATLMRKMKVATILGTYQSSLTYFPYLSKEWKEHCERERLLGVSITGQWDSPVVRKAGMLEKLRKEAVRLNQIYAKRFGVNASTAITCVKPSGTLSQMVDCASGMHPRHSQYYIRRIRISATDALFKMLRDQGVPFHPEVGQSAESATTYVLEFPVKAPKGSIFKNDVSALEHLEHWKVVKENYTEHNPSVTVSVGDNEWITVANWLYEHWDIVGGLSFLPRDNHVYQLAPYEAIDEKKYNELVKRFAHIDYSKIITYEKRDETELKKELACVAGVCEIV</sequence>
<protein>
    <submittedName>
        <fullName evidence="9">Ribonucleoside-triphosphate reductase</fullName>
    </submittedName>
</protein>
<dbReference type="EMBL" id="MHRF01000007">
    <property type="protein sequence ID" value="OHA18331.1"/>
    <property type="molecule type" value="Genomic_DNA"/>
</dbReference>
<dbReference type="GO" id="GO:0004748">
    <property type="term" value="F:ribonucleoside-diphosphate reductase activity, thioredoxin disulfide as acceptor"/>
    <property type="evidence" value="ECO:0007669"/>
    <property type="project" value="TreeGrafter"/>
</dbReference>
<keyword evidence="5" id="KW-0560">Oxidoreductase</keyword>